<dbReference type="Pfam" id="PF02489">
    <property type="entry name" value="Herpes_glycop_H"/>
    <property type="match status" value="1"/>
</dbReference>
<dbReference type="InterPro" id="IPR038172">
    <property type="entry name" value="Herpes_glycoH_C_sf"/>
</dbReference>
<dbReference type="GO" id="GO:0019064">
    <property type="term" value="P:fusion of virus membrane with host plasma membrane"/>
    <property type="evidence" value="ECO:0007669"/>
    <property type="project" value="UniProtKB-KW"/>
</dbReference>
<evidence type="ECO:0000256" key="4">
    <source>
        <dbReference type="ARBA" id="ARBA00022521"/>
    </source>
</evidence>
<dbReference type="Proteomes" id="UP000134372">
    <property type="component" value="Segment"/>
</dbReference>
<keyword evidence="6 17" id="KW-0812">Transmembrane</keyword>
<dbReference type="InterPro" id="IPR035305">
    <property type="entry name" value="Herpes_glycoH_C"/>
</dbReference>
<dbReference type="GO" id="GO:0019031">
    <property type="term" value="C:viral envelope"/>
    <property type="evidence" value="ECO:0007669"/>
    <property type="project" value="UniProtKB-KW"/>
</dbReference>
<evidence type="ECO:0000256" key="3">
    <source>
        <dbReference type="ARBA" id="ARBA00022511"/>
    </source>
</evidence>
<keyword evidence="4" id="KW-1169">Fusion of virus membrane with host cell membrane</keyword>
<dbReference type="GO" id="GO:0055036">
    <property type="term" value="C:virion membrane"/>
    <property type="evidence" value="ECO:0007669"/>
    <property type="project" value="UniProtKB-SubCell"/>
</dbReference>
<keyword evidence="11" id="KW-0730">Sialic acid</keyword>
<sequence>MIFVAWVTLALFILGCQGEQNATNLPYENLSVALEYNGTCFSLNWSRLLNCVTEPVITELWKTARVVEGLGVTLQKKENLWRVSGTQSPLSGGNLQYSCGWTREQLKFNLTADFNYSALPGYLGDFGVASDGLLSNVFTSAWTVGPAHQREYEAFYSMNLSALRMFAALGNEAPGTRLVGYVSSELVLVTLVNQTATGNDTGAHLMFGLTRALPSLAGYLTYGEVTVALDANYSLVAIVPASAFDQLGENLTHLFLEVRDADADDFIRATVGRMFGLESMRQCASPAAAWHNLALFFRAALSYFLVFGGIREQAFVNATCVCRQVADLDLLTRLLGLCYPTLSVGGYERSALEKLAAAQIRSLPAGALATLSLAHQETVLDMFALGVRDGDLPAVIVEGLERIVDQMYTAYSYVYVLEEADRRLLLDIYAILTANQSRLHEVSDRRLLLTFMRITSMCTNLEIAEMVSRFASPHARNLYAFFSPCFLALRYDLTREKLRFEAPQTAHLTRMDLALGTSGFWELLHDLHLGSSAALPAVNCTRIAATNVIATLHLEHVTYVISPGPLPDARVYEISEIFLKSAMFISALKPNCSKFDTTPGTVQIPVVYNISAPRSGCPLCHSVILSYDERQGLQSLMYITNAVVQANVFQKNSPFFANDNLHVHYLWLMDNGTVVEVRGLYRRRAVSVLYMLLLLVGVVGSIYFIYRLFAMLV</sequence>
<dbReference type="GO" id="GO:0046718">
    <property type="term" value="P:symbiont entry into host cell"/>
    <property type="evidence" value="ECO:0007669"/>
    <property type="project" value="UniProtKB-KW"/>
</dbReference>
<evidence type="ECO:0000256" key="7">
    <source>
        <dbReference type="ARBA" id="ARBA00022729"/>
    </source>
</evidence>
<evidence type="ECO:0000256" key="8">
    <source>
        <dbReference type="ARBA" id="ARBA00022844"/>
    </source>
</evidence>
<evidence type="ECO:0000256" key="17">
    <source>
        <dbReference type="SAM" id="Phobius"/>
    </source>
</evidence>
<evidence type="ECO:0000313" key="20">
    <source>
        <dbReference type="Proteomes" id="UP000134372"/>
    </source>
</evidence>
<evidence type="ECO:0000256" key="10">
    <source>
        <dbReference type="ARBA" id="ARBA00022879"/>
    </source>
</evidence>
<keyword evidence="10" id="KW-0261">Viral envelope protein</keyword>
<keyword evidence="14 17" id="KW-0472">Membrane</keyword>
<evidence type="ECO:0000256" key="2">
    <source>
        <dbReference type="ARBA" id="ARBA00022506"/>
    </source>
</evidence>
<dbReference type="Gene3D" id="3.90.380.20">
    <property type="entry name" value="Herpesvirus glycoprotein H, domain D-II"/>
    <property type="match status" value="1"/>
</dbReference>
<dbReference type="InterPro" id="IPR003493">
    <property type="entry name" value="Herpes_gH"/>
</dbReference>
<accession>U5NIC7</accession>
<keyword evidence="16" id="KW-1160">Virus entry into host cell</keyword>
<comment type="subcellular location">
    <subcellularLocation>
        <location evidence="1">Virion membrane</location>
        <topology evidence="1">Single-pass type I membrane protein</topology>
    </subcellularLocation>
</comment>
<evidence type="ECO:0000256" key="15">
    <source>
        <dbReference type="ARBA" id="ARBA00023180"/>
    </source>
</evidence>
<dbReference type="Pfam" id="PF17488">
    <property type="entry name" value="Herpes_glycoH_C"/>
    <property type="match status" value="1"/>
</dbReference>
<feature type="domain" description="Herpesvirus glycoprotein H C-terminal" evidence="18">
    <location>
        <begin position="538"/>
        <end position="679"/>
    </location>
</feature>
<evidence type="ECO:0000256" key="9">
    <source>
        <dbReference type="ARBA" id="ARBA00022870"/>
    </source>
</evidence>
<evidence type="ECO:0000256" key="16">
    <source>
        <dbReference type="ARBA" id="ARBA00023296"/>
    </source>
</evidence>
<name>U5NIC7_9GAMA</name>
<evidence type="ECO:0000256" key="14">
    <source>
        <dbReference type="ARBA" id="ARBA00023136"/>
    </source>
</evidence>
<evidence type="ECO:0000259" key="18">
    <source>
        <dbReference type="Pfam" id="PF17488"/>
    </source>
</evidence>
<keyword evidence="8" id="KW-0946">Virion</keyword>
<keyword evidence="15" id="KW-0325">Glycoprotein</keyword>
<keyword evidence="9" id="KW-1043">Host membrane</keyword>
<evidence type="ECO:0000256" key="5">
    <source>
        <dbReference type="ARBA" id="ARBA00022595"/>
    </source>
</evidence>
<keyword evidence="12 17" id="KW-1133">Transmembrane helix</keyword>
<protein>
    <submittedName>
        <fullName evidence="19">ORF22</fullName>
    </submittedName>
</protein>
<keyword evidence="13" id="KW-1039">Host endosome</keyword>
<dbReference type="EMBL" id="KF703446">
    <property type="protein sequence ID" value="AGY30705.1"/>
    <property type="molecule type" value="Genomic_DNA"/>
</dbReference>
<keyword evidence="3" id="KW-1032">Host cell membrane</keyword>
<feature type="transmembrane region" description="Helical" evidence="17">
    <location>
        <begin position="688"/>
        <end position="706"/>
    </location>
</feature>
<keyword evidence="7" id="KW-0732">Signal</keyword>
<reference evidence="19 20" key="1">
    <citation type="journal article" date="2013" name="J. Virol.">
        <title>Next-Generation Sequence Analysis of the Genome of RFHVMn, the Macaque Homolog of Kaposi's Sarcoma (KS)-Associated Herpesvirus, from a KS-Like Tumor of a Pig-Tailed Macaque.</title>
        <authorList>
            <person name="Bruce A.G."/>
            <person name="Ryan J.T."/>
            <person name="Thomas M.J."/>
            <person name="Peng X."/>
            <person name="Grundhoff A."/>
            <person name="Tsai C.C."/>
            <person name="Rose T.M."/>
        </authorList>
    </citation>
    <scope>NUCLEOTIDE SEQUENCE [LARGE SCALE GENOMIC DNA]</scope>
    <source>
        <strain evidence="19">RFHVMnM78114</strain>
    </source>
</reference>
<evidence type="ECO:0000256" key="11">
    <source>
        <dbReference type="ARBA" id="ARBA00022981"/>
    </source>
</evidence>
<evidence type="ECO:0000256" key="1">
    <source>
        <dbReference type="ARBA" id="ARBA00004563"/>
    </source>
</evidence>
<keyword evidence="5" id="KW-1162">Viral penetration into host cytoplasm</keyword>
<dbReference type="Gene3D" id="2.60.40.3190">
    <property type="entry name" value="Herpesvirus glycoprotein H, C-terminal domain"/>
    <property type="match status" value="1"/>
</dbReference>
<evidence type="ECO:0000256" key="13">
    <source>
        <dbReference type="ARBA" id="ARBA00023046"/>
    </source>
</evidence>
<keyword evidence="2" id="KW-1168">Fusion of virus membrane with host membrane</keyword>
<evidence type="ECO:0000313" key="19">
    <source>
        <dbReference type="EMBL" id="AGY30705.1"/>
    </source>
</evidence>
<proteinExistence type="inferred from homology"/>
<evidence type="ECO:0000256" key="12">
    <source>
        <dbReference type="ARBA" id="ARBA00022989"/>
    </source>
</evidence>
<organism evidence="19 20">
    <name type="scientific">Retroperitoneal fibromatosis-associated herpesvirus</name>
    <dbReference type="NCBI Taxonomy" id="111469"/>
    <lineage>
        <taxon>Viruses</taxon>
        <taxon>Duplodnaviria</taxon>
        <taxon>Heunggongvirae</taxon>
        <taxon>Peploviricota</taxon>
        <taxon>Herviviricetes</taxon>
        <taxon>Herpesvirales</taxon>
        <taxon>Orthoherpesviridae</taxon>
        <taxon>Gammaherpesvirinae</taxon>
        <taxon>Rhadinovirus</taxon>
        <taxon>Rhadinovirus macacinegamma8</taxon>
        <taxon>Macacine gammaherpesvirus 8</taxon>
    </lineage>
</organism>
<evidence type="ECO:0000256" key="6">
    <source>
        <dbReference type="ARBA" id="ARBA00022692"/>
    </source>
</evidence>
<keyword evidence="20" id="KW-1185">Reference proteome</keyword>
<dbReference type="HAMAP" id="MF_04033">
    <property type="entry name" value="HSV_GH"/>
    <property type="match status" value="1"/>
</dbReference>